<keyword evidence="3" id="KW-1185">Reference proteome</keyword>
<organism evidence="2 3">
    <name type="scientific">Chryseobacterium suipulveris</name>
    <dbReference type="NCBI Taxonomy" id="2929800"/>
    <lineage>
        <taxon>Bacteria</taxon>
        <taxon>Pseudomonadati</taxon>
        <taxon>Bacteroidota</taxon>
        <taxon>Flavobacteriia</taxon>
        <taxon>Flavobacteriales</taxon>
        <taxon>Weeksellaceae</taxon>
        <taxon>Chryseobacterium group</taxon>
        <taxon>Chryseobacterium</taxon>
    </lineage>
</organism>
<reference evidence="2 3" key="1">
    <citation type="submission" date="2022-03" db="EMBL/GenBank/DDBJ databases">
        <title>Chryseobacterium sp. isolated from particulate matters in swine house.</title>
        <authorList>
            <person name="Won M."/>
            <person name="Kim S.-J."/>
            <person name="Kwon S.-W."/>
        </authorList>
    </citation>
    <scope>NUCLEOTIDE SEQUENCE [LARGE SCALE GENOMIC DNA]</scope>
    <source>
        <strain evidence="2 3">SC2-2</strain>
    </source>
</reference>
<accession>A0ABY4BUA2</accession>
<gene>
    <name evidence="2" type="ORF">MTP09_01965</name>
</gene>
<feature type="signal peptide" evidence="1">
    <location>
        <begin position="1"/>
        <end position="26"/>
    </location>
</feature>
<evidence type="ECO:0008006" key="4">
    <source>
        <dbReference type="Google" id="ProtNLM"/>
    </source>
</evidence>
<keyword evidence="1" id="KW-0732">Signal</keyword>
<dbReference type="RefSeq" id="WP_243550140.1">
    <property type="nucleotide sequence ID" value="NZ_CP094532.1"/>
</dbReference>
<evidence type="ECO:0000313" key="2">
    <source>
        <dbReference type="EMBL" id="UOE41431.1"/>
    </source>
</evidence>
<evidence type="ECO:0000256" key="1">
    <source>
        <dbReference type="SAM" id="SignalP"/>
    </source>
</evidence>
<name>A0ABY4BUA2_9FLAO</name>
<dbReference type="EMBL" id="CP094532">
    <property type="protein sequence ID" value="UOE41431.1"/>
    <property type="molecule type" value="Genomic_DNA"/>
</dbReference>
<sequence>MKKMYAKISTLAFILSTIFISSQVTTSIVSEAARFNRFMNSVKSAKFGPIPYDEIEGNPFFNKNFLAAKVESATNPIPARYNMFTDSIEMINDGTIYELPKTSAYSKISFIASRENFVYLNHGVEANGYYLLLADGKNRLLKKLKTEFRDAVPALNSFTQATPARFENLPAEYFIQTGENLVKIPRKQNEFYKIFGDNKNEVESFVKKQKLKVNQELDLIRLVQFLNTQ</sequence>
<evidence type="ECO:0000313" key="3">
    <source>
        <dbReference type="Proteomes" id="UP000831460"/>
    </source>
</evidence>
<proteinExistence type="predicted"/>
<dbReference type="Proteomes" id="UP000831460">
    <property type="component" value="Chromosome"/>
</dbReference>
<protein>
    <recommendedName>
        <fullName evidence="4">DUF4384 domain-containing protein</fullName>
    </recommendedName>
</protein>
<feature type="chain" id="PRO_5046525226" description="DUF4384 domain-containing protein" evidence="1">
    <location>
        <begin position="27"/>
        <end position="229"/>
    </location>
</feature>